<dbReference type="Proteomes" id="UP000315017">
    <property type="component" value="Chromosome"/>
</dbReference>
<dbReference type="AlphaFoldDB" id="A0A517Y8M6"/>
<dbReference type="PANTHER" id="PTHR11177:SF317">
    <property type="entry name" value="CHITINASE 12-RELATED"/>
    <property type="match status" value="1"/>
</dbReference>
<dbReference type="PANTHER" id="PTHR11177">
    <property type="entry name" value="CHITINASE"/>
    <property type="match status" value="1"/>
</dbReference>
<dbReference type="InterPro" id="IPR017853">
    <property type="entry name" value="GH"/>
</dbReference>
<evidence type="ECO:0000256" key="1">
    <source>
        <dbReference type="ARBA" id="ARBA00000822"/>
    </source>
</evidence>
<evidence type="ECO:0000256" key="4">
    <source>
        <dbReference type="ARBA" id="ARBA00023295"/>
    </source>
</evidence>
<evidence type="ECO:0000313" key="10">
    <source>
        <dbReference type="Proteomes" id="UP000315017"/>
    </source>
</evidence>
<evidence type="ECO:0000256" key="3">
    <source>
        <dbReference type="ARBA" id="ARBA00022801"/>
    </source>
</evidence>
<dbReference type="EC" id="3.2.1.14" evidence="2"/>
<sequence precursor="true">MKPGLVLSFTACLLLVLPALQAQDVPRVQPAGFRVAAYLPEYRLAEFEPRLARYLTDLIVFSAEPTEFGGINRSRLAKVPWDELRQWKTKERVRLILCIGGWERSKHFATVATSPEKRQVFVKEAVRLCLEERLDGIDLDWEHPRDEAEQEGYGRLLTELRAGFQPHGLLLSVTIAAWQKMPPEAFTAAHWVQVMAYDHDDKHSTFEGAVADVKTLKEAGVPAEKIVLGMPFYGRDILRRNRSLAYREIVARHDPKPDVDEIDGVYFNGLSMIRRKTEYALESRLGGVMAWELGQDVPTDRSLLRAIDAAVQQARLQ</sequence>
<evidence type="ECO:0000313" key="9">
    <source>
        <dbReference type="EMBL" id="QDU26492.1"/>
    </source>
</evidence>
<gene>
    <name evidence="9" type="primary">chiA1</name>
    <name evidence="9" type="ORF">ETAA8_15700</name>
</gene>
<keyword evidence="3 5" id="KW-0378">Hydrolase</keyword>
<dbReference type="OrthoDB" id="9812811at2"/>
<evidence type="ECO:0000256" key="6">
    <source>
        <dbReference type="RuleBase" id="RU004453"/>
    </source>
</evidence>
<feature type="domain" description="GH18" evidence="8">
    <location>
        <begin position="33"/>
        <end position="314"/>
    </location>
</feature>
<feature type="signal peptide" evidence="7">
    <location>
        <begin position="1"/>
        <end position="22"/>
    </location>
</feature>
<dbReference type="InterPro" id="IPR001223">
    <property type="entry name" value="Glyco_hydro18_cat"/>
</dbReference>
<dbReference type="GO" id="GO:0008061">
    <property type="term" value="F:chitin binding"/>
    <property type="evidence" value="ECO:0007669"/>
    <property type="project" value="InterPro"/>
</dbReference>
<dbReference type="InterPro" id="IPR011583">
    <property type="entry name" value="Chitinase_II/V-like_cat"/>
</dbReference>
<evidence type="ECO:0000256" key="2">
    <source>
        <dbReference type="ARBA" id="ARBA00012729"/>
    </source>
</evidence>
<dbReference type="GO" id="GO:0006032">
    <property type="term" value="P:chitin catabolic process"/>
    <property type="evidence" value="ECO:0007669"/>
    <property type="project" value="TreeGrafter"/>
</dbReference>
<keyword evidence="7" id="KW-0732">Signal</keyword>
<protein>
    <recommendedName>
        <fullName evidence="2">chitinase</fullName>
        <ecNumber evidence="2">3.2.1.14</ecNumber>
    </recommendedName>
</protein>
<accession>A0A517Y8M6</accession>
<dbReference type="InterPro" id="IPR001579">
    <property type="entry name" value="Glyco_hydro_18_chit_AS"/>
</dbReference>
<dbReference type="Pfam" id="PF00704">
    <property type="entry name" value="Glyco_hydro_18"/>
    <property type="match status" value="1"/>
</dbReference>
<dbReference type="GO" id="GO:0005576">
    <property type="term" value="C:extracellular region"/>
    <property type="evidence" value="ECO:0007669"/>
    <property type="project" value="TreeGrafter"/>
</dbReference>
<dbReference type="InterPro" id="IPR050314">
    <property type="entry name" value="Glycosyl_Hydrlase_18"/>
</dbReference>
<dbReference type="PROSITE" id="PS01095">
    <property type="entry name" value="GH18_1"/>
    <property type="match status" value="1"/>
</dbReference>
<dbReference type="GO" id="GO:0005975">
    <property type="term" value="P:carbohydrate metabolic process"/>
    <property type="evidence" value="ECO:0007669"/>
    <property type="project" value="InterPro"/>
</dbReference>
<dbReference type="PROSITE" id="PS51910">
    <property type="entry name" value="GH18_2"/>
    <property type="match status" value="1"/>
</dbReference>
<dbReference type="SMART" id="SM00636">
    <property type="entry name" value="Glyco_18"/>
    <property type="match status" value="1"/>
</dbReference>
<proteinExistence type="inferred from homology"/>
<evidence type="ECO:0000256" key="7">
    <source>
        <dbReference type="SAM" id="SignalP"/>
    </source>
</evidence>
<organism evidence="9 10">
    <name type="scientific">Anatilimnocola aggregata</name>
    <dbReference type="NCBI Taxonomy" id="2528021"/>
    <lineage>
        <taxon>Bacteria</taxon>
        <taxon>Pseudomonadati</taxon>
        <taxon>Planctomycetota</taxon>
        <taxon>Planctomycetia</taxon>
        <taxon>Pirellulales</taxon>
        <taxon>Pirellulaceae</taxon>
        <taxon>Anatilimnocola</taxon>
    </lineage>
</organism>
<dbReference type="EMBL" id="CP036274">
    <property type="protein sequence ID" value="QDU26492.1"/>
    <property type="molecule type" value="Genomic_DNA"/>
</dbReference>
<dbReference type="RefSeq" id="WP_145087135.1">
    <property type="nucleotide sequence ID" value="NZ_CP036274.1"/>
</dbReference>
<keyword evidence="10" id="KW-1185">Reference proteome</keyword>
<dbReference type="Gene3D" id="3.20.20.80">
    <property type="entry name" value="Glycosidases"/>
    <property type="match status" value="1"/>
</dbReference>
<dbReference type="Gene3D" id="3.40.5.30">
    <property type="entry name" value="(Trans)glycosidases - domain 2"/>
    <property type="match status" value="1"/>
</dbReference>
<evidence type="ECO:0000259" key="8">
    <source>
        <dbReference type="PROSITE" id="PS51910"/>
    </source>
</evidence>
<name>A0A517Y8M6_9BACT</name>
<comment type="similarity">
    <text evidence="6">Belongs to the glycosyl hydrolase 18 family.</text>
</comment>
<dbReference type="SUPFAM" id="SSF51445">
    <property type="entry name" value="(Trans)glycosidases"/>
    <property type="match status" value="1"/>
</dbReference>
<comment type="catalytic activity">
    <reaction evidence="1">
        <text>Random endo-hydrolysis of N-acetyl-beta-D-glucosaminide (1-&gt;4)-beta-linkages in chitin and chitodextrins.</text>
        <dbReference type="EC" id="3.2.1.14"/>
    </reaction>
</comment>
<feature type="chain" id="PRO_5022138312" description="chitinase" evidence="7">
    <location>
        <begin position="23"/>
        <end position="317"/>
    </location>
</feature>
<evidence type="ECO:0000256" key="5">
    <source>
        <dbReference type="RuleBase" id="RU000489"/>
    </source>
</evidence>
<dbReference type="KEGG" id="aagg:ETAA8_15700"/>
<keyword evidence="4 5" id="KW-0326">Glycosidase</keyword>
<dbReference type="GO" id="GO:0008843">
    <property type="term" value="F:endochitinase activity"/>
    <property type="evidence" value="ECO:0007669"/>
    <property type="project" value="UniProtKB-EC"/>
</dbReference>
<reference evidence="9 10" key="1">
    <citation type="submission" date="2019-02" db="EMBL/GenBank/DDBJ databases">
        <title>Deep-cultivation of Planctomycetes and their phenomic and genomic characterization uncovers novel biology.</title>
        <authorList>
            <person name="Wiegand S."/>
            <person name="Jogler M."/>
            <person name="Boedeker C."/>
            <person name="Pinto D."/>
            <person name="Vollmers J."/>
            <person name="Rivas-Marin E."/>
            <person name="Kohn T."/>
            <person name="Peeters S.H."/>
            <person name="Heuer A."/>
            <person name="Rast P."/>
            <person name="Oberbeckmann S."/>
            <person name="Bunk B."/>
            <person name="Jeske O."/>
            <person name="Meyerdierks A."/>
            <person name="Storesund J.E."/>
            <person name="Kallscheuer N."/>
            <person name="Luecker S."/>
            <person name="Lage O.M."/>
            <person name="Pohl T."/>
            <person name="Merkel B.J."/>
            <person name="Hornburger P."/>
            <person name="Mueller R.-W."/>
            <person name="Bruemmer F."/>
            <person name="Labrenz M."/>
            <person name="Spormann A.M."/>
            <person name="Op den Camp H."/>
            <person name="Overmann J."/>
            <person name="Amann R."/>
            <person name="Jetten M.S.M."/>
            <person name="Mascher T."/>
            <person name="Medema M.H."/>
            <person name="Devos D.P."/>
            <person name="Kaster A.-K."/>
            <person name="Ovreas L."/>
            <person name="Rohde M."/>
            <person name="Galperin M.Y."/>
            <person name="Jogler C."/>
        </authorList>
    </citation>
    <scope>NUCLEOTIDE SEQUENCE [LARGE SCALE GENOMIC DNA]</scope>
    <source>
        <strain evidence="9 10">ETA_A8</strain>
    </source>
</reference>